<evidence type="ECO:0000256" key="2">
    <source>
        <dbReference type="ARBA" id="ARBA00011738"/>
    </source>
</evidence>
<dbReference type="InterPro" id="IPR033721">
    <property type="entry name" value="ProRS_core_arch_euk"/>
</dbReference>
<name>A0A9D1GUV6_9FIRM</name>
<dbReference type="Gene3D" id="3.40.50.800">
    <property type="entry name" value="Anticodon-binding domain"/>
    <property type="match status" value="1"/>
</dbReference>
<dbReference type="GO" id="GO:0006433">
    <property type="term" value="P:prolyl-tRNA aminoacylation"/>
    <property type="evidence" value="ECO:0007669"/>
    <property type="project" value="UniProtKB-UniRule"/>
</dbReference>
<keyword evidence="5 11" id="KW-0547">Nucleotide-binding</keyword>
<comment type="catalytic activity">
    <reaction evidence="9 11">
        <text>tRNA(Pro) + L-proline + ATP = L-prolyl-tRNA(Pro) + AMP + diphosphate</text>
        <dbReference type="Rhea" id="RHEA:14305"/>
        <dbReference type="Rhea" id="RHEA-COMP:9700"/>
        <dbReference type="Rhea" id="RHEA-COMP:9702"/>
        <dbReference type="ChEBI" id="CHEBI:30616"/>
        <dbReference type="ChEBI" id="CHEBI:33019"/>
        <dbReference type="ChEBI" id="CHEBI:60039"/>
        <dbReference type="ChEBI" id="CHEBI:78442"/>
        <dbReference type="ChEBI" id="CHEBI:78532"/>
        <dbReference type="ChEBI" id="CHEBI:456215"/>
        <dbReference type="EC" id="6.1.1.15"/>
    </reaction>
</comment>
<evidence type="ECO:0000256" key="3">
    <source>
        <dbReference type="ARBA" id="ARBA00022490"/>
    </source>
</evidence>
<proteinExistence type="inferred from homology"/>
<dbReference type="InterPro" id="IPR017449">
    <property type="entry name" value="Pro-tRNA_synth_II"/>
</dbReference>
<dbReference type="EC" id="6.1.1.15" evidence="11"/>
<dbReference type="Pfam" id="PF03129">
    <property type="entry name" value="HGTP_anticodon"/>
    <property type="match status" value="1"/>
</dbReference>
<dbReference type="SMART" id="SM00946">
    <property type="entry name" value="ProRS-C_1"/>
    <property type="match status" value="1"/>
</dbReference>
<organism evidence="13 14">
    <name type="scientific">Candidatus Faeciplasma pullistercoris</name>
    <dbReference type="NCBI Taxonomy" id="2840800"/>
    <lineage>
        <taxon>Bacteria</taxon>
        <taxon>Bacillati</taxon>
        <taxon>Bacillota</taxon>
        <taxon>Clostridia</taxon>
        <taxon>Eubacteriales</taxon>
        <taxon>Oscillospiraceae</taxon>
        <taxon>Oscillospiraceae incertae sedis</taxon>
        <taxon>Candidatus Faeciplasma</taxon>
    </lineage>
</organism>
<dbReference type="InterPro" id="IPR002314">
    <property type="entry name" value="aa-tRNA-synt_IIb"/>
</dbReference>
<dbReference type="InterPro" id="IPR004154">
    <property type="entry name" value="Anticodon-bd"/>
</dbReference>
<dbReference type="FunFam" id="3.30.930.10:FF:000023">
    <property type="entry name" value="Proline--tRNA ligase"/>
    <property type="match status" value="1"/>
</dbReference>
<comment type="function">
    <text evidence="11">Catalyzes the attachment of proline to tRNA(Pro) in a two-step reaction: proline is first activated by ATP to form Pro-AMP and then transferred to the acceptor end of tRNA(Pro).</text>
</comment>
<dbReference type="CDD" id="cd00778">
    <property type="entry name" value="ProRS_core_arch_euk"/>
    <property type="match status" value="1"/>
</dbReference>
<evidence type="ECO:0000256" key="9">
    <source>
        <dbReference type="ARBA" id="ARBA00047671"/>
    </source>
</evidence>
<dbReference type="GO" id="GO:0004827">
    <property type="term" value="F:proline-tRNA ligase activity"/>
    <property type="evidence" value="ECO:0007669"/>
    <property type="project" value="UniProtKB-UniRule"/>
</dbReference>
<comment type="subcellular location">
    <subcellularLocation>
        <location evidence="1 11">Cytoplasm</location>
    </subcellularLocation>
</comment>
<dbReference type="GO" id="GO:0005737">
    <property type="term" value="C:cytoplasm"/>
    <property type="evidence" value="ECO:0007669"/>
    <property type="project" value="UniProtKB-SubCell"/>
</dbReference>
<keyword evidence="4 11" id="KW-0436">Ligase</keyword>
<feature type="domain" description="Aminoacyl-transfer RNA synthetases class-II family profile" evidence="12">
    <location>
        <begin position="20"/>
        <end position="289"/>
    </location>
</feature>
<comment type="similarity">
    <text evidence="10 11">Belongs to the class-II aminoacyl-tRNA synthetase family. ProS type 3 subfamily.</text>
</comment>
<dbReference type="AlphaFoldDB" id="A0A9D1GUV6"/>
<evidence type="ECO:0000256" key="7">
    <source>
        <dbReference type="ARBA" id="ARBA00022917"/>
    </source>
</evidence>
<evidence type="ECO:0000256" key="5">
    <source>
        <dbReference type="ARBA" id="ARBA00022741"/>
    </source>
</evidence>
<accession>A0A9D1GUV6</accession>
<keyword evidence="8 11" id="KW-0030">Aminoacyl-tRNA synthetase</keyword>
<dbReference type="Proteomes" id="UP000824136">
    <property type="component" value="Unassembled WGS sequence"/>
</dbReference>
<dbReference type="GO" id="GO:0016740">
    <property type="term" value="F:transferase activity"/>
    <property type="evidence" value="ECO:0007669"/>
    <property type="project" value="UniProtKB-ARBA"/>
</dbReference>
<evidence type="ECO:0000256" key="4">
    <source>
        <dbReference type="ARBA" id="ARBA00022598"/>
    </source>
</evidence>
<dbReference type="InterPro" id="IPR045864">
    <property type="entry name" value="aa-tRNA-synth_II/BPL/LPL"/>
</dbReference>
<dbReference type="Gene3D" id="3.30.930.10">
    <property type="entry name" value="Bira Bifunctional Protein, Domain 2"/>
    <property type="match status" value="1"/>
</dbReference>
<dbReference type="SUPFAM" id="SSF64586">
    <property type="entry name" value="C-terminal domain of ProRS"/>
    <property type="match status" value="1"/>
</dbReference>
<dbReference type="PANTHER" id="PTHR43382:SF2">
    <property type="entry name" value="BIFUNCTIONAL GLUTAMATE_PROLINE--TRNA LIGASE"/>
    <property type="match status" value="1"/>
</dbReference>
<evidence type="ECO:0000313" key="13">
    <source>
        <dbReference type="EMBL" id="HIT59606.1"/>
    </source>
</evidence>
<dbReference type="FunFam" id="3.40.50.800:FF:000005">
    <property type="entry name" value="bifunctional glutamate/proline--tRNA ligase"/>
    <property type="match status" value="1"/>
</dbReference>
<dbReference type="SUPFAM" id="SSF55681">
    <property type="entry name" value="Class II aaRS and biotin synthetases"/>
    <property type="match status" value="1"/>
</dbReference>
<dbReference type="GO" id="GO:0017101">
    <property type="term" value="C:aminoacyl-tRNA synthetase multienzyme complex"/>
    <property type="evidence" value="ECO:0007669"/>
    <property type="project" value="TreeGrafter"/>
</dbReference>
<evidence type="ECO:0000259" key="12">
    <source>
        <dbReference type="PROSITE" id="PS50862"/>
    </source>
</evidence>
<comment type="subunit">
    <text evidence="2 11">Homodimer.</text>
</comment>
<keyword evidence="3 11" id="KW-0963">Cytoplasm</keyword>
<keyword evidence="7 11" id="KW-0648">Protein biosynthesis</keyword>
<keyword evidence="6 11" id="KW-0067">ATP-binding</keyword>
<dbReference type="InterPro" id="IPR016061">
    <property type="entry name" value="Pro-tRNA_ligase_II_C"/>
</dbReference>
<dbReference type="InterPro" id="IPR036621">
    <property type="entry name" value="Anticodon-bd_dom_sf"/>
</dbReference>
<dbReference type="GO" id="GO:0005524">
    <property type="term" value="F:ATP binding"/>
    <property type="evidence" value="ECO:0007669"/>
    <property type="project" value="UniProtKB-UniRule"/>
</dbReference>
<dbReference type="PROSITE" id="PS50862">
    <property type="entry name" value="AA_TRNA_LIGASE_II"/>
    <property type="match status" value="1"/>
</dbReference>
<dbReference type="InterPro" id="IPR002316">
    <property type="entry name" value="Pro-tRNA-ligase_IIa"/>
</dbReference>
<dbReference type="InterPro" id="IPR006195">
    <property type="entry name" value="aa-tRNA-synth_II"/>
</dbReference>
<dbReference type="Pfam" id="PF00587">
    <property type="entry name" value="tRNA-synt_2b"/>
    <property type="match status" value="1"/>
</dbReference>
<sequence>MSKNDKNEKLVSSITPMSEDFAQWYTDIVKKAELIEYTSVKGCMVIRPYGYAIWENMQRILDTRFKELGHENVCMPMFIPESLLNKEKEHVEGFAPEVAWVTYGGKEKLEERLCVRPTSETLFCEHYANIVHSYRDLPKLYNQWVSVVRWEKTTRPFLRSREFLWQEGHTIHETAEEAIAETERMLGVYADFCEQALAMPVIRGKKTDSDKFAGAVSTYAIEAMMHDGKALQAGTSHYFGDGFAKAFGITFTDRSNTVSVPHQTSWGVSTRLIGAIIMAHGDDNGLVLPPAVAPVQVVVVPIAQHKEGVLEKANELYNTLKAAGIRVKLDDSENSPGWKFAEYEMRGVPLRIEIGPKDIEQNQCVAVERHNRNKTFVPLDKLTDVVKERLQAVHDGMYQKALDNLNSRTYSCTSIDEIKSMLENNGDGFVKAMWCGDEACEDKVKELTGVGSRCIPFEQEQLDDKCVCCGKPAKCMVIWGKAY</sequence>
<dbReference type="Gene3D" id="3.30.110.30">
    <property type="entry name" value="C-terminal domain of ProRS"/>
    <property type="match status" value="1"/>
</dbReference>
<evidence type="ECO:0000256" key="11">
    <source>
        <dbReference type="HAMAP-Rule" id="MF_01571"/>
    </source>
</evidence>
<dbReference type="FunFam" id="3.30.110.30:FF:000005">
    <property type="entry name" value="Proline--tRNA ligase"/>
    <property type="match status" value="1"/>
</dbReference>
<protein>
    <recommendedName>
        <fullName evidence="11">Proline--tRNA ligase</fullName>
        <ecNumber evidence="11">6.1.1.15</ecNumber>
    </recommendedName>
    <alternativeName>
        <fullName evidence="11">Prolyl-tRNA synthetase</fullName>
        <shortName evidence="11">ProRS</shortName>
    </alternativeName>
</protein>
<evidence type="ECO:0000256" key="10">
    <source>
        <dbReference type="ARBA" id="ARBA00060806"/>
    </source>
</evidence>
<dbReference type="PRINTS" id="PR01046">
    <property type="entry name" value="TRNASYNTHPRO"/>
</dbReference>
<dbReference type="HAMAP" id="MF_01571">
    <property type="entry name" value="Pro_tRNA_synth_type3"/>
    <property type="match status" value="1"/>
</dbReference>
<comment type="domain">
    <text evidence="11">Consists of three domains: the N-terminal catalytic domain, the anticodon-binding domain and the C-terminal extension.</text>
</comment>
<evidence type="ECO:0000256" key="8">
    <source>
        <dbReference type="ARBA" id="ARBA00023146"/>
    </source>
</evidence>
<dbReference type="InterPro" id="IPR004499">
    <property type="entry name" value="Pro-tRNA-ligase_IIa_arc-type"/>
</dbReference>
<reference evidence="13" key="1">
    <citation type="submission" date="2020-10" db="EMBL/GenBank/DDBJ databases">
        <authorList>
            <person name="Gilroy R."/>
        </authorList>
    </citation>
    <scope>NUCLEOTIDE SEQUENCE</scope>
    <source>
        <strain evidence="13">CHK33-4379</strain>
    </source>
</reference>
<dbReference type="Pfam" id="PF09180">
    <property type="entry name" value="ProRS-C_1"/>
    <property type="match status" value="1"/>
</dbReference>
<reference evidence="13" key="2">
    <citation type="journal article" date="2021" name="PeerJ">
        <title>Extensive microbial diversity within the chicken gut microbiome revealed by metagenomics and culture.</title>
        <authorList>
            <person name="Gilroy R."/>
            <person name="Ravi A."/>
            <person name="Getino M."/>
            <person name="Pursley I."/>
            <person name="Horton D.L."/>
            <person name="Alikhan N.F."/>
            <person name="Baker D."/>
            <person name="Gharbi K."/>
            <person name="Hall N."/>
            <person name="Watson M."/>
            <person name="Adriaenssens E.M."/>
            <person name="Foster-Nyarko E."/>
            <person name="Jarju S."/>
            <person name="Secka A."/>
            <person name="Antonio M."/>
            <person name="Oren A."/>
            <person name="Chaudhuri R.R."/>
            <person name="La Ragione R."/>
            <person name="Hildebrand F."/>
            <person name="Pallen M.J."/>
        </authorList>
    </citation>
    <scope>NUCLEOTIDE SEQUENCE</scope>
    <source>
        <strain evidence="13">CHK33-4379</strain>
    </source>
</reference>
<dbReference type="PANTHER" id="PTHR43382">
    <property type="entry name" value="PROLYL-TRNA SYNTHETASE"/>
    <property type="match status" value="1"/>
</dbReference>
<dbReference type="SUPFAM" id="SSF52954">
    <property type="entry name" value="Class II aaRS ABD-related"/>
    <property type="match status" value="1"/>
</dbReference>
<dbReference type="GO" id="GO:0140096">
    <property type="term" value="F:catalytic activity, acting on a protein"/>
    <property type="evidence" value="ECO:0007669"/>
    <property type="project" value="UniProtKB-ARBA"/>
</dbReference>
<evidence type="ECO:0000256" key="6">
    <source>
        <dbReference type="ARBA" id="ARBA00022840"/>
    </source>
</evidence>
<dbReference type="EMBL" id="DVLL01000024">
    <property type="protein sequence ID" value="HIT59606.1"/>
    <property type="molecule type" value="Genomic_DNA"/>
</dbReference>
<dbReference type="NCBIfam" id="TIGR00408">
    <property type="entry name" value="proS_fam_I"/>
    <property type="match status" value="1"/>
</dbReference>
<evidence type="ECO:0000256" key="1">
    <source>
        <dbReference type="ARBA" id="ARBA00004496"/>
    </source>
</evidence>
<gene>
    <name evidence="11" type="primary">proS</name>
    <name evidence="13" type="ORF">IAC39_07860</name>
</gene>
<evidence type="ECO:0000313" key="14">
    <source>
        <dbReference type="Proteomes" id="UP000824136"/>
    </source>
</evidence>
<comment type="caution">
    <text evidence="13">The sequence shown here is derived from an EMBL/GenBank/DDBJ whole genome shotgun (WGS) entry which is preliminary data.</text>
</comment>